<gene>
    <name evidence="1" type="ORF">Vadar_000025</name>
</gene>
<evidence type="ECO:0000313" key="2">
    <source>
        <dbReference type="Proteomes" id="UP000828048"/>
    </source>
</evidence>
<evidence type="ECO:0000313" key="1">
    <source>
        <dbReference type="EMBL" id="KAH7841967.1"/>
    </source>
</evidence>
<comment type="caution">
    <text evidence="1">The sequence shown here is derived from an EMBL/GenBank/DDBJ whole genome shotgun (WGS) entry which is preliminary data.</text>
</comment>
<protein>
    <submittedName>
        <fullName evidence="1">Uncharacterized protein</fullName>
    </submittedName>
</protein>
<proteinExistence type="predicted"/>
<dbReference type="Proteomes" id="UP000828048">
    <property type="component" value="Chromosome 1"/>
</dbReference>
<keyword evidence="2" id="KW-1185">Reference proteome</keyword>
<organism evidence="1 2">
    <name type="scientific">Vaccinium darrowii</name>
    <dbReference type="NCBI Taxonomy" id="229202"/>
    <lineage>
        <taxon>Eukaryota</taxon>
        <taxon>Viridiplantae</taxon>
        <taxon>Streptophyta</taxon>
        <taxon>Embryophyta</taxon>
        <taxon>Tracheophyta</taxon>
        <taxon>Spermatophyta</taxon>
        <taxon>Magnoliopsida</taxon>
        <taxon>eudicotyledons</taxon>
        <taxon>Gunneridae</taxon>
        <taxon>Pentapetalae</taxon>
        <taxon>asterids</taxon>
        <taxon>Ericales</taxon>
        <taxon>Ericaceae</taxon>
        <taxon>Vaccinioideae</taxon>
        <taxon>Vaccinieae</taxon>
        <taxon>Vaccinium</taxon>
    </lineage>
</organism>
<accession>A0ACB7XLY3</accession>
<sequence length="194" mass="20869">MTTANPLDNTQNPNLDNGLNLAVASPLAMGAGQIDPNGALDPGLIYDATPQDYANILCSVNFTTSQIMTITRSNGYNCSNPSSDLNYPSFISLYGFEAGVIVQKFERTATNVGYGGGTYKVNVTAAKGTTIKVSPKTLVFRKKYDKQSYSLTIKYIRDAGAPINSRTSSIVWVEENGKHTVRSPVVVAPSTEIF</sequence>
<reference evidence="1 2" key="1">
    <citation type="journal article" date="2021" name="Hortic Res">
        <title>High-quality reference genome and annotation aids understanding of berry development for evergreen blueberry (Vaccinium darrowii).</title>
        <authorList>
            <person name="Yu J."/>
            <person name="Hulse-Kemp A.M."/>
            <person name="Babiker E."/>
            <person name="Staton M."/>
        </authorList>
    </citation>
    <scope>NUCLEOTIDE SEQUENCE [LARGE SCALE GENOMIC DNA]</scope>
    <source>
        <strain evidence="2">cv. NJ 8807/NJ 8810</strain>
        <tissue evidence="1">Young leaf</tissue>
    </source>
</reference>
<name>A0ACB7XLY3_9ERIC</name>
<dbReference type="EMBL" id="CM037151">
    <property type="protein sequence ID" value="KAH7841967.1"/>
    <property type="molecule type" value="Genomic_DNA"/>
</dbReference>